<keyword evidence="3" id="KW-0998">Cell outer membrane</keyword>
<evidence type="ECO:0000256" key="1">
    <source>
        <dbReference type="ARBA" id="ARBA00004442"/>
    </source>
</evidence>
<keyword evidence="5" id="KW-0675">Receptor</keyword>
<dbReference type="InterPro" id="IPR036942">
    <property type="entry name" value="Beta-barrel_TonB_sf"/>
</dbReference>
<dbReference type="AlphaFoldDB" id="A0A7V8NUA2"/>
<comment type="subcellular location">
    <subcellularLocation>
        <location evidence="1">Cell outer membrane</location>
    </subcellularLocation>
</comment>
<name>A0A7V8NUA2_9BACT</name>
<dbReference type="Gene3D" id="2.40.170.20">
    <property type="entry name" value="TonB-dependent receptor, beta-barrel domain"/>
    <property type="match status" value="1"/>
</dbReference>
<gene>
    <name evidence="5" type="ORF">HRJ53_21915</name>
</gene>
<evidence type="ECO:0000259" key="4">
    <source>
        <dbReference type="Pfam" id="PF25183"/>
    </source>
</evidence>
<dbReference type="EMBL" id="JACDQQ010002112">
    <property type="protein sequence ID" value="MBA0087650.1"/>
    <property type="molecule type" value="Genomic_DNA"/>
</dbReference>
<feature type="domain" description="TonB-dependent transporter Oar-like beta-barrel" evidence="4">
    <location>
        <begin position="14"/>
        <end position="391"/>
    </location>
</feature>
<organism evidence="5 6">
    <name type="scientific">Candidatus Acidiferrum panamense</name>
    <dbReference type="NCBI Taxonomy" id="2741543"/>
    <lineage>
        <taxon>Bacteria</taxon>
        <taxon>Pseudomonadati</taxon>
        <taxon>Acidobacteriota</taxon>
        <taxon>Terriglobia</taxon>
        <taxon>Candidatus Acidiferrales</taxon>
        <taxon>Candidatus Acidiferrum</taxon>
    </lineage>
</organism>
<evidence type="ECO:0000313" key="5">
    <source>
        <dbReference type="EMBL" id="MBA0087650.1"/>
    </source>
</evidence>
<dbReference type="InterPro" id="IPR057601">
    <property type="entry name" value="Oar-like_b-barrel"/>
</dbReference>
<reference evidence="5" key="1">
    <citation type="submission" date="2020-06" db="EMBL/GenBank/DDBJ databases">
        <title>Legume-microbial interactions unlock mineral nutrients during tropical forest succession.</title>
        <authorList>
            <person name="Epihov D.Z."/>
        </authorList>
    </citation>
    <scope>NUCLEOTIDE SEQUENCE [LARGE SCALE GENOMIC DNA]</scope>
    <source>
        <strain evidence="5">Pan2503</strain>
    </source>
</reference>
<comment type="caution">
    <text evidence="5">The sequence shown here is derived from an EMBL/GenBank/DDBJ whole genome shotgun (WGS) entry which is preliminary data.</text>
</comment>
<dbReference type="Pfam" id="PF25183">
    <property type="entry name" value="OMP_b-brl_4"/>
    <property type="match status" value="1"/>
</dbReference>
<evidence type="ECO:0000256" key="2">
    <source>
        <dbReference type="ARBA" id="ARBA00023136"/>
    </source>
</evidence>
<dbReference type="GO" id="GO:0009279">
    <property type="term" value="C:cell outer membrane"/>
    <property type="evidence" value="ECO:0007669"/>
    <property type="project" value="UniProtKB-SubCell"/>
</dbReference>
<feature type="non-terminal residue" evidence="5">
    <location>
        <position position="1"/>
    </location>
</feature>
<feature type="non-terminal residue" evidence="5">
    <location>
        <position position="398"/>
    </location>
</feature>
<protein>
    <submittedName>
        <fullName evidence="5">TonB-dependent receptor</fullName>
    </submittedName>
</protein>
<dbReference type="Proteomes" id="UP000567293">
    <property type="component" value="Unassembled WGS sequence"/>
</dbReference>
<keyword evidence="6" id="KW-1185">Reference proteome</keyword>
<accession>A0A7V8NUA2</accession>
<keyword evidence="2" id="KW-0472">Membrane</keyword>
<evidence type="ECO:0000313" key="6">
    <source>
        <dbReference type="Proteomes" id="UP000567293"/>
    </source>
</evidence>
<dbReference type="SUPFAM" id="SSF56935">
    <property type="entry name" value="Porins"/>
    <property type="match status" value="1"/>
</dbReference>
<sequence length="398" mass="43584">ISGLATIDIVPMRAVGSSFTLGDDRYVPIFDVNNVFQEQGSLTWTRGTHNIKTGASLIRRQLNYYQNTFGLAYFRFTQDELTDLENFLKGTPDEIQRQINPKRQYFRFWEPALYVQDDWHAKSWLTLNLGLRWDHFSPITAAQGERSNFDPVLAAACTPSDCNPFRVGATAGVKSYWTNFEPRFGFAVTPRAGFVVRGGFGMSRYAQDYASGSMNLYNPPFVPLNLDCFPQTGTGASACPAGSGKLFQGAPPVTIPVINNQLPGTVGAHATDYPQAYIMQWNTTIQKQFGANVVSVGYVGQVARHLQYAPNINIPPPSQAGPGVYNPRVFAGVMPNLASINYYTATGASEYNAAQLSFERRYAKGLTANVNYTFARNLTNISDGGTTGAATVGGILPN</sequence>
<proteinExistence type="predicted"/>
<evidence type="ECO:0000256" key="3">
    <source>
        <dbReference type="ARBA" id="ARBA00023237"/>
    </source>
</evidence>